<sequence length="146" mass="15250">MRIVLVALGLTAALAGCKHTSAPPGEGLAEIAWTFEPGPGDEGIPPARATLRYDGTGTLDTGTGPRAFTLGPIAMTALVEATEKARAFAGERYGDPACAKSHGCTHHKVEIRATRGAAWTLEQFGTTAPPEVAELFFSLLHGVRPK</sequence>
<organism evidence="1 2">
    <name type="scientific">Vulgatibacter incomptus</name>
    <dbReference type="NCBI Taxonomy" id="1391653"/>
    <lineage>
        <taxon>Bacteria</taxon>
        <taxon>Pseudomonadati</taxon>
        <taxon>Myxococcota</taxon>
        <taxon>Myxococcia</taxon>
        <taxon>Myxococcales</taxon>
        <taxon>Cystobacterineae</taxon>
        <taxon>Vulgatibacteraceae</taxon>
        <taxon>Vulgatibacter</taxon>
    </lineage>
</organism>
<dbReference type="KEGG" id="vin:AKJ08_3480"/>
<gene>
    <name evidence="1" type="ORF">AKJ08_3480</name>
</gene>
<proteinExistence type="predicted"/>
<protein>
    <recommendedName>
        <fullName evidence="3">Lipoprotein</fullName>
    </recommendedName>
</protein>
<dbReference type="AlphaFoldDB" id="A0A0K1PHS7"/>
<evidence type="ECO:0000313" key="2">
    <source>
        <dbReference type="Proteomes" id="UP000055590"/>
    </source>
</evidence>
<evidence type="ECO:0008006" key="3">
    <source>
        <dbReference type="Google" id="ProtNLM"/>
    </source>
</evidence>
<keyword evidence="2" id="KW-1185">Reference proteome</keyword>
<dbReference type="RefSeq" id="WP_050727165.1">
    <property type="nucleotide sequence ID" value="NZ_CP012332.1"/>
</dbReference>
<dbReference type="Proteomes" id="UP000055590">
    <property type="component" value="Chromosome"/>
</dbReference>
<dbReference type="STRING" id="1391653.AKJ08_3480"/>
<reference evidence="1 2" key="1">
    <citation type="submission" date="2015-08" db="EMBL/GenBank/DDBJ databases">
        <authorList>
            <person name="Babu N.S."/>
            <person name="Beckwith C.J."/>
            <person name="Beseler K.G."/>
            <person name="Brison A."/>
            <person name="Carone J.V."/>
            <person name="Caskin T.P."/>
            <person name="Diamond M."/>
            <person name="Durham M.E."/>
            <person name="Foxe J.M."/>
            <person name="Go M."/>
            <person name="Henderson B.A."/>
            <person name="Jones I.B."/>
            <person name="McGettigan J.A."/>
            <person name="Micheletti S.J."/>
            <person name="Nasrallah M.E."/>
            <person name="Ortiz D."/>
            <person name="Piller C.R."/>
            <person name="Privatt S.R."/>
            <person name="Schneider S.L."/>
            <person name="Sharp S."/>
            <person name="Smith T.C."/>
            <person name="Stanton J.D."/>
            <person name="Ullery H.E."/>
            <person name="Wilson R.J."/>
            <person name="Serrano M.G."/>
            <person name="Buck G."/>
            <person name="Lee V."/>
            <person name="Wang Y."/>
            <person name="Carvalho R."/>
            <person name="Voegtly L."/>
            <person name="Shi R."/>
            <person name="Duckworth R."/>
            <person name="Johnson A."/>
            <person name="Loviza R."/>
            <person name="Walstead R."/>
            <person name="Shah Z."/>
            <person name="Kiflezghi M."/>
            <person name="Wade K."/>
            <person name="Ball S.L."/>
            <person name="Bradley K.W."/>
            <person name="Asai D.J."/>
            <person name="Bowman C.A."/>
            <person name="Russell D.A."/>
            <person name="Pope W.H."/>
            <person name="Jacobs-Sera D."/>
            <person name="Hendrix R.W."/>
            <person name="Hatfull G.F."/>
        </authorList>
    </citation>
    <scope>NUCLEOTIDE SEQUENCE [LARGE SCALE GENOMIC DNA]</scope>
    <source>
        <strain evidence="1 2">DSM 27710</strain>
    </source>
</reference>
<dbReference type="PROSITE" id="PS51257">
    <property type="entry name" value="PROKAR_LIPOPROTEIN"/>
    <property type="match status" value="1"/>
</dbReference>
<name>A0A0K1PHS7_9BACT</name>
<dbReference type="EMBL" id="CP012332">
    <property type="protein sequence ID" value="AKU93093.1"/>
    <property type="molecule type" value="Genomic_DNA"/>
</dbReference>
<evidence type="ECO:0000313" key="1">
    <source>
        <dbReference type="EMBL" id="AKU93093.1"/>
    </source>
</evidence>
<accession>A0A0K1PHS7</accession>